<keyword evidence="5 9" id="KW-0812">Transmembrane</keyword>
<keyword evidence="4 9" id="KW-0997">Cell inner membrane</keyword>
<evidence type="ECO:0000313" key="12">
    <source>
        <dbReference type="Proteomes" id="UP000305888"/>
    </source>
</evidence>
<reference evidence="11 12" key="1">
    <citation type="submission" date="2019-06" db="EMBL/GenBank/DDBJ databases">
        <title>Genome sequence of Rhodobacteraceae bacterium D4M1.</title>
        <authorList>
            <person name="Cao J."/>
        </authorList>
    </citation>
    <scope>NUCLEOTIDE SEQUENCE [LARGE SCALE GENOMIC DNA]</scope>
    <source>
        <strain evidence="11 12">D4M1</strain>
        <plasmid evidence="12">pd4m1a</plasmid>
    </source>
</reference>
<evidence type="ECO:0000256" key="5">
    <source>
        <dbReference type="ARBA" id="ARBA00022692"/>
    </source>
</evidence>
<evidence type="ECO:0000313" key="11">
    <source>
        <dbReference type="EMBL" id="QDL93932.1"/>
    </source>
</evidence>
<comment type="subunit">
    <text evidence="9">The complex comprises the extracytoplasmic solute receptor protein and the two transmembrane proteins.</text>
</comment>
<dbReference type="InterPro" id="IPR055348">
    <property type="entry name" value="DctQ"/>
</dbReference>
<evidence type="ECO:0000256" key="4">
    <source>
        <dbReference type="ARBA" id="ARBA00022519"/>
    </source>
</evidence>
<geneLocation type="plasmid" evidence="12">
    <name>pd4m1a</name>
</geneLocation>
<dbReference type="AlphaFoldDB" id="A0A5B8G3R3"/>
<accession>A0A5B8G3R3</accession>
<evidence type="ECO:0000256" key="1">
    <source>
        <dbReference type="ARBA" id="ARBA00004429"/>
    </source>
</evidence>
<dbReference type="InterPro" id="IPR007387">
    <property type="entry name" value="TRAP_DctQ"/>
</dbReference>
<keyword evidence="3" id="KW-1003">Cell membrane</keyword>
<dbReference type="EMBL" id="CP040819">
    <property type="protein sequence ID" value="QDL93932.1"/>
    <property type="molecule type" value="Genomic_DNA"/>
</dbReference>
<protein>
    <recommendedName>
        <fullName evidence="9">TRAP transporter small permease protein</fullName>
    </recommendedName>
</protein>
<keyword evidence="6 9" id="KW-1133">Transmembrane helix</keyword>
<name>A0A5B8G3R3_9RHOB</name>
<keyword evidence="7 9" id="KW-0472">Membrane</keyword>
<comment type="subcellular location">
    <subcellularLocation>
        <location evidence="1 9">Cell inner membrane</location>
        <topology evidence="1 9">Multi-pass membrane protein</topology>
    </subcellularLocation>
</comment>
<gene>
    <name evidence="11" type="ORF">FDP22_18830</name>
</gene>
<comment type="similarity">
    <text evidence="8 9">Belongs to the TRAP transporter small permease family.</text>
</comment>
<dbReference type="GO" id="GO:0005886">
    <property type="term" value="C:plasma membrane"/>
    <property type="evidence" value="ECO:0007669"/>
    <property type="project" value="UniProtKB-SubCell"/>
</dbReference>
<dbReference type="RefSeq" id="WP_138573721.1">
    <property type="nucleotide sequence ID" value="NZ_CP040819.1"/>
</dbReference>
<comment type="function">
    <text evidence="9">Part of the tripartite ATP-independent periplasmic (TRAP) transport system.</text>
</comment>
<feature type="transmembrane region" description="Helical" evidence="9">
    <location>
        <begin position="92"/>
        <end position="117"/>
    </location>
</feature>
<dbReference type="PANTHER" id="PTHR35011:SF4">
    <property type="entry name" value="SLL1102 PROTEIN"/>
    <property type="match status" value="1"/>
</dbReference>
<evidence type="ECO:0000256" key="3">
    <source>
        <dbReference type="ARBA" id="ARBA00022475"/>
    </source>
</evidence>
<organism evidence="11 12">
    <name type="scientific">Paroceanicella profunda</name>
    <dbReference type="NCBI Taxonomy" id="2579971"/>
    <lineage>
        <taxon>Bacteria</taxon>
        <taxon>Pseudomonadati</taxon>
        <taxon>Pseudomonadota</taxon>
        <taxon>Alphaproteobacteria</taxon>
        <taxon>Rhodobacterales</taxon>
        <taxon>Paracoccaceae</taxon>
        <taxon>Paroceanicella</taxon>
    </lineage>
</organism>
<keyword evidence="12" id="KW-1185">Reference proteome</keyword>
<keyword evidence="2 9" id="KW-0813">Transport</keyword>
<dbReference type="Proteomes" id="UP000305888">
    <property type="component" value="Plasmid pD4M1A"/>
</dbReference>
<evidence type="ECO:0000256" key="8">
    <source>
        <dbReference type="ARBA" id="ARBA00038436"/>
    </source>
</evidence>
<evidence type="ECO:0000256" key="7">
    <source>
        <dbReference type="ARBA" id="ARBA00023136"/>
    </source>
</evidence>
<evidence type="ECO:0000256" key="9">
    <source>
        <dbReference type="RuleBase" id="RU369079"/>
    </source>
</evidence>
<feature type="transmembrane region" description="Helical" evidence="9">
    <location>
        <begin position="21"/>
        <end position="41"/>
    </location>
</feature>
<dbReference type="KEGG" id="ppru:FDP22_18830"/>
<feature type="transmembrane region" description="Helical" evidence="9">
    <location>
        <begin position="53"/>
        <end position="71"/>
    </location>
</feature>
<sequence>MSALVVIVRLISGLNRLIGAIFSWLALAIVVVCFAVVVQRYVFSTSFVWMQDLYVWLNGAMFTAVAGFALMRDDHVRVDVFYRNAPVRRKAMVDLFGVFVFLLPYCYVVAFYAWPFVARAWKYGEGSANYGGMPGLWVLKSFIIAFAALVALQGLAMAARSVLVLAGREAELPVSLRYTSGQE</sequence>
<dbReference type="OrthoDB" id="9794346at2"/>
<proteinExistence type="inferred from homology"/>
<keyword evidence="11" id="KW-0614">Plasmid</keyword>
<evidence type="ECO:0000256" key="2">
    <source>
        <dbReference type="ARBA" id="ARBA00022448"/>
    </source>
</evidence>
<evidence type="ECO:0000259" key="10">
    <source>
        <dbReference type="Pfam" id="PF04290"/>
    </source>
</evidence>
<feature type="transmembrane region" description="Helical" evidence="9">
    <location>
        <begin position="137"/>
        <end position="159"/>
    </location>
</feature>
<evidence type="ECO:0000256" key="6">
    <source>
        <dbReference type="ARBA" id="ARBA00022989"/>
    </source>
</evidence>
<dbReference type="GO" id="GO:0022857">
    <property type="term" value="F:transmembrane transporter activity"/>
    <property type="evidence" value="ECO:0007669"/>
    <property type="project" value="UniProtKB-UniRule"/>
</dbReference>
<dbReference type="Pfam" id="PF04290">
    <property type="entry name" value="DctQ"/>
    <property type="match status" value="1"/>
</dbReference>
<dbReference type="PANTHER" id="PTHR35011">
    <property type="entry name" value="2,3-DIKETO-L-GULONATE TRAP TRANSPORTER SMALL PERMEASE PROTEIN YIAM"/>
    <property type="match status" value="1"/>
</dbReference>
<feature type="domain" description="Tripartite ATP-independent periplasmic transporters DctQ component" evidence="10">
    <location>
        <begin position="29"/>
        <end position="162"/>
    </location>
</feature>